<evidence type="ECO:0000256" key="7">
    <source>
        <dbReference type="ARBA" id="ARBA00025649"/>
    </source>
</evidence>
<evidence type="ECO:0000256" key="4">
    <source>
        <dbReference type="ARBA" id="ARBA00022630"/>
    </source>
</evidence>
<dbReference type="SUPFAM" id="SSF52467">
    <property type="entry name" value="DHS-like NAD/FAD-binding domain"/>
    <property type="match status" value="1"/>
</dbReference>
<keyword evidence="3" id="KW-0813">Transport</keyword>
<dbReference type="CDD" id="cd01715">
    <property type="entry name" value="ETF_alpha"/>
    <property type="match status" value="1"/>
</dbReference>
<dbReference type="FunFam" id="3.40.50.1220:FF:000001">
    <property type="entry name" value="Electron transfer flavoprotein, alpha subunit"/>
    <property type="match status" value="1"/>
</dbReference>
<dbReference type="InterPro" id="IPR014730">
    <property type="entry name" value="ETF_a/b_N"/>
</dbReference>
<proteinExistence type="inferred from homology"/>
<dbReference type="Pfam" id="PF00766">
    <property type="entry name" value="ETF_alpha"/>
    <property type="match status" value="1"/>
</dbReference>
<gene>
    <name evidence="12" type="ORF">Tchl_2672</name>
</gene>
<evidence type="ECO:0000256" key="9">
    <source>
        <dbReference type="ARBA" id="ARBA00079299"/>
    </source>
</evidence>
<comment type="similarity">
    <text evidence="1">Belongs to the ETF alpha-subunit/FixB family.</text>
</comment>
<accession>A0A1L6FF02</accession>
<reference evidence="12 13" key="1">
    <citation type="submission" date="2016-12" db="EMBL/GenBank/DDBJ databases">
        <title>Complete genome sequence of Thauera chlorobenzoica, a Betaproteobacterium degrading haloaromatics anaerobically to CO2 and halides.</title>
        <authorList>
            <person name="Goris T."/>
            <person name="Mergelsberg M."/>
            <person name="Boll M."/>
        </authorList>
    </citation>
    <scope>NUCLEOTIDE SEQUENCE [LARGE SCALE GENOMIC DNA]</scope>
    <source>
        <strain evidence="12 13">3CB1</strain>
    </source>
</reference>
<keyword evidence="13" id="KW-1185">Reference proteome</keyword>
<dbReference type="Gene3D" id="3.40.50.1220">
    <property type="entry name" value="TPP-binding domain"/>
    <property type="match status" value="1"/>
</dbReference>
<dbReference type="PIRSF" id="PIRSF000089">
    <property type="entry name" value="Electra_flavoP_a"/>
    <property type="match status" value="1"/>
</dbReference>
<dbReference type="InterPro" id="IPR001308">
    <property type="entry name" value="ETF_a/FixB"/>
</dbReference>
<dbReference type="GO" id="GO:0050660">
    <property type="term" value="F:flavin adenine dinucleotide binding"/>
    <property type="evidence" value="ECO:0007669"/>
    <property type="project" value="InterPro"/>
</dbReference>
<evidence type="ECO:0000256" key="8">
    <source>
        <dbReference type="ARBA" id="ARBA00068674"/>
    </source>
</evidence>
<dbReference type="AlphaFoldDB" id="A0A1L6FF02"/>
<organism evidence="12 13">
    <name type="scientific">Thauera chlorobenzoica</name>
    <dbReference type="NCBI Taxonomy" id="96773"/>
    <lineage>
        <taxon>Bacteria</taxon>
        <taxon>Pseudomonadati</taxon>
        <taxon>Pseudomonadota</taxon>
        <taxon>Betaproteobacteria</taxon>
        <taxon>Rhodocyclales</taxon>
        <taxon>Zoogloeaceae</taxon>
        <taxon>Thauera</taxon>
    </lineage>
</organism>
<dbReference type="STRING" id="96773.Tchl_2672"/>
<dbReference type="KEGG" id="tcl:Tchl_2672"/>
<name>A0A1L6FF02_9RHOO</name>
<evidence type="ECO:0000256" key="10">
    <source>
        <dbReference type="PIRSR" id="PIRSR000089-1"/>
    </source>
</evidence>
<evidence type="ECO:0000313" key="12">
    <source>
        <dbReference type="EMBL" id="APR05498.1"/>
    </source>
</evidence>
<protein>
    <recommendedName>
        <fullName evidence="8">Electron transfer flavoprotein subunit alpha</fullName>
    </recommendedName>
    <alternativeName>
        <fullName evidence="9">Electron transfer flavoprotein large subunit</fullName>
    </alternativeName>
</protein>
<evidence type="ECO:0000256" key="3">
    <source>
        <dbReference type="ARBA" id="ARBA00022448"/>
    </source>
</evidence>
<sequence length="314" mass="31655">MPILVIAEHDNHSIKAATLNTVSAAAKLGTLLATDIHVLVAGAGCGAAAEAAAKIAGVAKLRVCDAPHYEAQTAENVAELVQGLAGDYSHVLVPATSAGKNMLPRVAALLGVAQISDIVAIEAADTFVRPIYAGNALATVKSADAIKLITVRTTAFDAAAAAGDAAPIEAVAAAADLGVAALVGREITKSARPELGAAKIIVSGGRGLGSGENYHALLEPLADKLGAALGASRAAVDAGYVPNDYQVGQTGKIVAPQLYIAIGISGAIQHLAGMKDSKVIVAINKDPEAPIFQVADYGLVGDLFEIVPELVRSL</sequence>
<dbReference type="InterPro" id="IPR014729">
    <property type="entry name" value="Rossmann-like_a/b/a_fold"/>
</dbReference>
<dbReference type="FunFam" id="3.40.50.620:FF:000041">
    <property type="entry name" value="Electron transfer flavoprotein alpha subunit"/>
    <property type="match status" value="1"/>
</dbReference>
<keyword evidence="6" id="KW-0249">Electron transport</keyword>
<dbReference type="RefSeq" id="WP_075148850.1">
    <property type="nucleotide sequence ID" value="NZ_CP018839.1"/>
</dbReference>
<feature type="domain" description="Electron transfer flavoprotein alpha/beta-subunit N-terminal" evidence="11">
    <location>
        <begin position="3"/>
        <end position="186"/>
    </location>
</feature>
<feature type="binding site" evidence="10">
    <location>
        <position position="284"/>
    </location>
    <ligand>
        <name>FAD</name>
        <dbReference type="ChEBI" id="CHEBI:57692"/>
    </ligand>
</feature>
<dbReference type="SMART" id="SM00893">
    <property type="entry name" value="ETF"/>
    <property type="match status" value="1"/>
</dbReference>
<dbReference type="InterPro" id="IPR033947">
    <property type="entry name" value="ETF_alpha_N"/>
</dbReference>
<feature type="binding site" evidence="10">
    <location>
        <begin position="246"/>
        <end position="250"/>
    </location>
    <ligand>
        <name>FAD</name>
        <dbReference type="ChEBI" id="CHEBI:57692"/>
    </ligand>
</feature>
<dbReference type="GO" id="GO:0033539">
    <property type="term" value="P:fatty acid beta-oxidation using acyl-CoA dehydrogenase"/>
    <property type="evidence" value="ECO:0007669"/>
    <property type="project" value="TreeGrafter"/>
</dbReference>
<dbReference type="InterPro" id="IPR018206">
    <property type="entry name" value="ETF_asu_C_CS"/>
</dbReference>
<feature type="binding site" evidence="10">
    <location>
        <begin position="263"/>
        <end position="270"/>
    </location>
    <ligand>
        <name>FAD</name>
        <dbReference type="ChEBI" id="CHEBI:57692"/>
    </ligand>
</feature>
<dbReference type="InterPro" id="IPR029035">
    <property type="entry name" value="DHS-like_NAD/FAD-binding_dom"/>
</dbReference>
<evidence type="ECO:0000313" key="13">
    <source>
        <dbReference type="Proteomes" id="UP000185739"/>
    </source>
</evidence>
<evidence type="ECO:0000256" key="2">
    <source>
        <dbReference type="ARBA" id="ARBA00011355"/>
    </source>
</evidence>
<dbReference type="GO" id="GO:0009055">
    <property type="term" value="F:electron transfer activity"/>
    <property type="evidence" value="ECO:0007669"/>
    <property type="project" value="InterPro"/>
</dbReference>
<keyword evidence="5 10" id="KW-0274">FAD</keyword>
<dbReference type="Gene3D" id="3.40.50.620">
    <property type="entry name" value="HUPs"/>
    <property type="match status" value="1"/>
</dbReference>
<dbReference type="SUPFAM" id="SSF52402">
    <property type="entry name" value="Adenine nucleotide alpha hydrolases-like"/>
    <property type="match status" value="1"/>
</dbReference>
<dbReference type="OrthoDB" id="9770286at2"/>
<evidence type="ECO:0000256" key="6">
    <source>
        <dbReference type="ARBA" id="ARBA00022982"/>
    </source>
</evidence>
<dbReference type="PANTHER" id="PTHR43153">
    <property type="entry name" value="ELECTRON TRANSFER FLAVOPROTEIN ALPHA"/>
    <property type="match status" value="1"/>
</dbReference>
<dbReference type="PANTHER" id="PTHR43153:SF1">
    <property type="entry name" value="ELECTRON TRANSFER FLAVOPROTEIN SUBUNIT ALPHA, MITOCHONDRIAL"/>
    <property type="match status" value="1"/>
</dbReference>
<comment type="subunit">
    <text evidence="2">Heterodimer of an alpha and a beta subunit.</text>
</comment>
<dbReference type="Pfam" id="PF01012">
    <property type="entry name" value="ETF"/>
    <property type="match status" value="1"/>
</dbReference>
<evidence type="ECO:0000256" key="1">
    <source>
        <dbReference type="ARBA" id="ARBA00005817"/>
    </source>
</evidence>
<evidence type="ECO:0000256" key="5">
    <source>
        <dbReference type="ARBA" id="ARBA00022827"/>
    </source>
</evidence>
<comment type="cofactor">
    <cofactor evidence="10">
        <name>FAD</name>
        <dbReference type="ChEBI" id="CHEBI:57692"/>
    </cofactor>
    <text evidence="10">Binds 1 FAD per dimer.</text>
</comment>
<dbReference type="PROSITE" id="PS00696">
    <property type="entry name" value="ETF_ALPHA"/>
    <property type="match status" value="1"/>
</dbReference>
<comment type="function">
    <text evidence="7">The electron transfer flavoprotein serves as a specific electron acceptor for other dehydrogenases. It transfers the electrons to the main respiratory chain via ETF-ubiquinone oxidoreductase (ETF dehydrogenase).</text>
</comment>
<dbReference type="InterPro" id="IPR014731">
    <property type="entry name" value="ETF_asu_C"/>
</dbReference>
<feature type="binding site" evidence="10">
    <location>
        <begin position="232"/>
        <end position="233"/>
    </location>
    <ligand>
        <name>FAD</name>
        <dbReference type="ChEBI" id="CHEBI:57692"/>
    </ligand>
</feature>
<dbReference type="EMBL" id="CP018839">
    <property type="protein sequence ID" value="APR05498.1"/>
    <property type="molecule type" value="Genomic_DNA"/>
</dbReference>
<feature type="binding site" evidence="10">
    <location>
        <position position="206"/>
    </location>
    <ligand>
        <name>FAD</name>
        <dbReference type="ChEBI" id="CHEBI:57692"/>
    </ligand>
</feature>
<evidence type="ECO:0000259" key="11">
    <source>
        <dbReference type="SMART" id="SM00893"/>
    </source>
</evidence>
<keyword evidence="4" id="KW-0285">Flavoprotein</keyword>
<dbReference type="Proteomes" id="UP000185739">
    <property type="component" value="Chromosome"/>
</dbReference>